<protein>
    <submittedName>
        <fullName evidence="3">Uncharacterized protein</fullName>
    </submittedName>
</protein>
<evidence type="ECO:0000256" key="2">
    <source>
        <dbReference type="SAM" id="SignalP"/>
    </source>
</evidence>
<dbReference type="Proteomes" id="UP001201163">
    <property type="component" value="Unassembled WGS sequence"/>
</dbReference>
<dbReference type="AlphaFoldDB" id="A0AAD4QDG3"/>
<comment type="caution">
    <text evidence="3">The sequence shown here is derived from an EMBL/GenBank/DDBJ whole genome shotgun (WGS) entry which is preliminary data.</text>
</comment>
<organism evidence="3 4">
    <name type="scientific">Lactarius akahatsu</name>
    <dbReference type="NCBI Taxonomy" id="416441"/>
    <lineage>
        <taxon>Eukaryota</taxon>
        <taxon>Fungi</taxon>
        <taxon>Dikarya</taxon>
        <taxon>Basidiomycota</taxon>
        <taxon>Agaricomycotina</taxon>
        <taxon>Agaricomycetes</taxon>
        <taxon>Russulales</taxon>
        <taxon>Russulaceae</taxon>
        <taxon>Lactarius</taxon>
    </lineage>
</organism>
<dbReference type="EMBL" id="JAKELL010000027">
    <property type="protein sequence ID" value="KAH8991166.1"/>
    <property type="molecule type" value="Genomic_DNA"/>
</dbReference>
<feature type="region of interest" description="Disordered" evidence="1">
    <location>
        <begin position="154"/>
        <end position="180"/>
    </location>
</feature>
<name>A0AAD4QDG3_9AGAM</name>
<feature type="compositionally biased region" description="Polar residues" evidence="1">
    <location>
        <begin position="169"/>
        <end position="180"/>
    </location>
</feature>
<evidence type="ECO:0000313" key="4">
    <source>
        <dbReference type="Proteomes" id="UP001201163"/>
    </source>
</evidence>
<evidence type="ECO:0000313" key="3">
    <source>
        <dbReference type="EMBL" id="KAH8991166.1"/>
    </source>
</evidence>
<proteinExistence type="predicted"/>
<evidence type="ECO:0000256" key="1">
    <source>
        <dbReference type="SAM" id="MobiDB-lite"/>
    </source>
</evidence>
<accession>A0AAD4QDG3</accession>
<sequence>MPIQLLFAIFRMPFALCCACPSMGLRPVALQPFASDVPPSALFPPYSMLFGDLPFGTCNASNYSLKAKVCSALTADSHTQLPLRVPRSGVTRARGMATPTTYFSFPRRRQTFPWLALPQALPGKRATDDQQVAYQQRADFPDLAQAAAAYSSRGVTQLQAAPTPRESKAPTSARTSKSTHGNAGAIVVTSISCITIGGEGGYPVASLRTLTARCSDDKSKQLAPEVALSQGSAPFLSRRILLGVAISPPHSRSRGTLCFCPLAVSISVESANLVVLSLLPIGLDNSFDNAMRRSLPSRCHTEPKTESKTVTLKDGAQEEEIGSEPERSLGVQRYGNRATKVFVLDYPPGIRNVGK</sequence>
<keyword evidence="2" id="KW-0732">Signal</keyword>
<feature type="chain" id="PRO_5042086345" evidence="2">
    <location>
        <begin position="20"/>
        <end position="355"/>
    </location>
</feature>
<gene>
    <name evidence="3" type="ORF">EDB92DRAFT_2103639</name>
</gene>
<keyword evidence="4" id="KW-1185">Reference proteome</keyword>
<feature type="signal peptide" evidence="2">
    <location>
        <begin position="1"/>
        <end position="19"/>
    </location>
</feature>
<reference evidence="3" key="1">
    <citation type="submission" date="2022-01" db="EMBL/GenBank/DDBJ databases">
        <title>Comparative genomics reveals a dynamic genome evolution in the ectomycorrhizal milk-cap (Lactarius) mushrooms.</title>
        <authorList>
            <consortium name="DOE Joint Genome Institute"/>
            <person name="Lebreton A."/>
            <person name="Tang N."/>
            <person name="Kuo A."/>
            <person name="LaButti K."/>
            <person name="Drula E."/>
            <person name="Barry K."/>
            <person name="Clum A."/>
            <person name="Lipzen A."/>
            <person name="Mousain D."/>
            <person name="Ng V."/>
            <person name="Wang R."/>
            <person name="Wang X."/>
            <person name="Dai Y."/>
            <person name="Henrissat B."/>
            <person name="Grigoriev I.V."/>
            <person name="Guerin-Laguette A."/>
            <person name="Yu F."/>
            <person name="Martin F.M."/>
        </authorList>
    </citation>
    <scope>NUCLEOTIDE SEQUENCE</scope>
    <source>
        <strain evidence="3">QP</strain>
    </source>
</reference>